<reference evidence="1 2" key="1">
    <citation type="submission" date="2022-06" db="EMBL/GenBank/DDBJ databases">
        <title>New Species of the Genus Actinoplanes, ActinopZanes ferrugineus.</title>
        <authorList>
            <person name="Ding P."/>
        </authorList>
    </citation>
    <scope>NUCLEOTIDE SEQUENCE [LARGE SCALE GENOMIC DNA]</scope>
    <source>
        <strain evidence="1 2">TRM88003</strain>
    </source>
</reference>
<dbReference type="EMBL" id="JAMYJR010000013">
    <property type="protein sequence ID" value="MCO8271599.1"/>
    <property type="molecule type" value="Genomic_DNA"/>
</dbReference>
<comment type="caution">
    <text evidence="1">The sequence shown here is derived from an EMBL/GenBank/DDBJ whole genome shotgun (WGS) entry which is preliminary data.</text>
</comment>
<evidence type="ECO:0008006" key="3">
    <source>
        <dbReference type="Google" id="ProtNLM"/>
    </source>
</evidence>
<protein>
    <recommendedName>
        <fullName evidence="3">Phage tail protein</fullName>
    </recommendedName>
</protein>
<evidence type="ECO:0000313" key="2">
    <source>
        <dbReference type="Proteomes" id="UP001523369"/>
    </source>
</evidence>
<name>A0ABT1DL84_9ACTN</name>
<proteinExistence type="predicted"/>
<dbReference type="Proteomes" id="UP001523369">
    <property type="component" value="Unassembled WGS sequence"/>
</dbReference>
<accession>A0ABT1DL84</accession>
<keyword evidence="2" id="KW-1185">Reference proteome</keyword>
<evidence type="ECO:0000313" key="1">
    <source>
        <dbReference type="EMBL" id="MCO8271599.1"/>
    </source>
</evidence>
<organism evidence="1 2">
    <name type="scientific">Paractinoplanes aksuensis</name>
    <dbReference type="NCBI Taxonomy" id="2939490"/>
    <lineage>
        <taxon>Bacteria</taxon>
        <taxon>Bacillati</taxon>
        <taxon>Actinomycetota</taxon>
        <taxon>Actinomycetes</taxon>
        <taxon>Micromonosporales</taxon>
        <taxon>Micromonosporaceae</taxon>
        <taxon>Paractinoplanes</taxon>
    </lineage>
</organism>
<sequence length="466" mass="51051">MFDTTRYDREVLRPLRGMHGELPAGDLLARYAIDPGMDAAELAAHLTEVRAWWAERAKAPDFRAQVCQRLLAADRELRASAGDAMMVPEWWREQDRHVATAFIPAVGAESPLIERGEASPAEYDWRAGARSLFWGTLALLGRGPVAAAGTGVAESLATAVAPEPESPTLVPHLRARAVAADGNHCQVEVSWSSDHDDVLVRHAPGPPSFPAGAEVAWPCEWGAEVPGEPATRDGHHVIGLRVPTGYRVYVPFTVTGDRARAGRLIGLDVAPPVRELRVERDGDAAVATWIWPPDTTLASVEWAGQRHRVTRDDYEAENGFTIADARFGGEVVVRALAAVGGGLALSPDARAPVAPAPPRVTYDLVRRRRLWGTADLVLTLETDRDCSGMVLDLVLRPGDFWPTGPGQGQLLARFTQLELHVEEPLTLTRPWPDVPKHDRPYWIRAFVREPARVALIDPPTDHLRYS</sequence>
<dbReference type="RefSeq" id="WP_253237723.1">
    <property type="nucleotide sequence ID" value="NZ_JAMYJR010000013.1"/>
</dbReference>
<gene>
    <name evidence="1" type="ORF">M1L60_13455</name>
</gene>